<feature type="region of interest" description="Disordered" evidence="1">
    <location>
        <begin position="1"/>
        <end position="73"/>
    </location>
</feature>
<feature type="region of interest" description="Disordered" evidence="1">
    <location>
        <begin position="91"/>
        <end position="115"/>
    </location>
</feature>
<dbReference type="EMBL" id="CM007650">
    <property type="protein sequence ID" value="ONM59141.1"/>
    <property type="molecule type" value="Genomic_DNA"/>
</dbReference>
<dbReference type="PANTHER" id="PTHR31248:SF28">
    <property type="entry name" value="PROTEIN CYSTEINE-RICH TRANSMEMBRANE MODULE 10"/>
    <property type="match status" value="1"/>
</dbReference>
<feature type="compositionally biased region" description="Low complexity" evidence="1">
    <location>
        <begin position="41"/>
        <end position="54"/>
    </location>
</feature>
<dbReference type="IntAct" id="A0A1D6II28">
    <property type="interactions" value="3"/>
</dbReference>
<sequence>MSYYGQQPPVGVPPQQGYPGKDGYPPAGYPPAGYPPPAQGYPPQGYPQQGYPPQYAQPPPQQQQSSGPSFMEGWYVLHPPRSLHSSWLPSAAAASWTPASDGTIRAGSNTAASEATSLRKSWNWAVLF</sequence>
<dbReference type="AlphaFoldDB" id="A0A1D6II28"/>
<feature type="compositionally biased region" description="Low complexity" evidence="1">
    <location>
        <begin position="1"/>
        <end position="26"/>
    </location>
</feature>
<feature type="compositionally biased region" description="Pro residues" evidence="1">
    <location>
        <begin position="27"/>
        <end position="40"/>
    </location>
</feature>
<reference evidence="2" key="1">
    <citation type="submission" date="2015-12" db="EMBL/GenBank/DDBJ databases">
        <title>Update maize B73 reference genome by single molecule sequencing technologies.</title>
        <authorList>
            <consortium name="Maize Genome Sequencing Project"/>
            <person name="Ware D."/>
        </authorList>
    </citation>
    <scope>NUCLEOTIDE SEQUENCE [LARGE SCALE GENOMIC DNA]</scope>
    <source>
        <tissue evidence="2">Seedling</tissue>
    </source>
</reference>
<name>A0A1D6II28_MAIZE</name>
<dbReference type="PANTHER" id="PTHR31248">
    <property type="entry name" value="DOMAIN PROTEIN, PUTATIVE (AFU_ORTHOLOGUE AFUA_5G04290)-RELATED"/>
    <property type="match status" value="1"/>
</dbReference>
<evidence type="ECO:0000256" key="1">
    <source>
        <dbReference type="SAM" id="MobiDB-lite"/>
    </source>
</evidence>
<dbReference type="InParanoid" id="A0A1D6II28"/>
<proteinExistence type="predicted"/>
<protein>
    <submittedName>
        <fullName evidence="2">Rhodopsin</fullName>
    </submittedName>
</protein>
<evidence type="ECO:0000313" key="2">
    <source>
        <dbReference type="EMBL" id="ONM59141.1"/>
    </source>
</evidence>
<dbReference type="PRINTS" id="PR00239">
    <property type="entry name" value="RHODOPSNTAIL"/>
</dbReference>
<gene>
    <name evidence="2" type="ORF">ZEAMMB73_Zm00001d021955</name>
</gene>
<organism evidence="2">
    <name type="scientific">Zea mays</name>
    <name type="common">Maize</name>
    <dbReference type="NCBI Taxonomy" id="4577"/>
    <lineage>
        <taxon>Eukaryota</taxon>
        <taxon>Viridiplantae</taxon>
        <taxon>Streptophyta</taxon>
        <taxon>Embryophyta</taxon>
        <taxon>Tracheophyta</taxon>
        <taxon>Spermatophyta</taxon>
        <taxon>Magnoliopsida</taxon>
        <taxon>Liliopsida</taxon>
        <taxon>Poales</taxon>
        <taxon>Poaceae</taxon>
        <taxon>PACMAD clade</taxon>
        <taxon>Panicoideae</taxon>
        <taxon>Andropogonodae</taxon>
        <taxon>Andropogoneae</taxon>
        <taxon>Tripsacinae</taxon>
        <taxon>Zea</taxon>
    </lineage>
</organism>
<feature type="compositionally biased region" description="Low complexity" evidence="1">
    <location>
        <begin position="91"/>
        <end position="100"/>
    </location>
</feature>
<accession>A0A1D6II28</accession>
<feature type="compositionally biased region" description="Polar residues" evidence="1">
    <location>
        <begin position="106"/>
        <end position="115"/>
    </location>
</feature>